<dbReference type="InterPro" id="IPR001040">
    <property type="entry name" value="TIF_eIF_4E"/>
</dbReference>
<accession>A0AAJ7FT02</accession>
<dbReference type="GO" id="GO:0016281">
    <property type="term" value="C:eukaryotic translation initiation factor 4F complex"/>
    <property type="evidence" value="ECO:0007669"/>
    <property type="project" value="TreeGrafter"/>
</dbReference>
<evidence type="ECO:0000256" key="4">
    <source>
        <dbReference type="ARBA" id="ARBA00022884"/>
    </source>
</evidence>
<dbReference type="Pfam" id="PF01652">
    <property type="entry name" value="IF4E"/>
    <property type="match status" value="1"/>
</dbReference>
<name>A0AAJ7FT02_CEPCN</name>
<evidence type="ECO:0000256" key="1">
    <source>
        <dbReference type="ARBA" id="ARBA00009860"/>
    </source>
</evidence>
<dbReference type="KEGG" id="ccin:107273250"/>
<organism evidence="7 8">
    <name type="scientific">Cephus cinctus</name>
    <name type="common">Wheat stem sawfly</name>
    <dbReference type="NCBI Taxonomy" id="211228"/>
    <lineage>
        <taxon>Eukaryota</taxon>
        <taxon>Metazoa</taxon>
        <taxon>Ecdysozoa</taxon>
        <taxon>Arthropoda</taxon>
        <taxon>Hexapoda</taxon>
        <taxon>Insecta</taxon>
        <taxon>Pterygota</taxon>
        <taxon>Neoptera</taxon>
        <taxon>Endopterygota</taxon>
        <taxon>Hymenoptera</taxon>
        <taxon>Cephoidea</taxon>
        <taxon>Cephidae</taxon>
        <taxon>Cephus</taxon>
    </lineage>
</organism>
<keyword evidence="5 6" id="KW-0648">Protein biosynthesis</keyword>
<proteinExistence type="inferred from homology"/>
<dbReference type="RefSeq" id="XP_015606736.1">
    <property type="nucleotide sequence ID" value="XM_015751250.2"/>
</dbReference>
<evidence type="ECO:0000256" key="5">
    <source>
        <dbReference type="ARBA" id="ARBA00022917"/>
    </source>
</evidence>
<dbReference type="GO" id="GO:0000340">
    <property type="term" value="F:RNA 7-methylguanosine cap binding"/>
    <property type="evidence" value="ECO:0007669"/>
    <property type="project" value="TreeGrafter"/>
</dbReference>
<keyword evidence="4 6" id="KW-0694">RNA-binding</keyword>
<evidence type="ECO:0000313" key="7">
    <source>
        <dbReference type="Proteomes" id="UP000694920"/>
    </source>
</evidence>
<dbReference type="PANTHER" id="PTHR11960">
    <property type="entry name" value="EUKARYOTIC TRANSLATION INITIATION FACTOR 4E RELATED"/>
    <property type="match status" value="1"/>
</dbReference>
<protein>
    <submittedName>
        <fullName evidence="8">Eukaryotic translation initiation factor 4E type 3</fullName>
    </submittedName>
</protein>
<gene>
    <name evidence="8" type="primary">LOC107273250</name>
</gene>
<dbReference type="GeneID" id="107273250"/>
<keyword evidence="3" id="KW-0810">Translation regulation</keyword>
<evidence type="ECO:0000256" key="2">
    <source>
        <dbReference type="ARBA" id="ARBA00022540"/>
    </source>
</evidence>
<dbReference type="Proteomes" id="UP000694920">
    <property type="component" value="Unplaced"/>
</dbReference>
<dbReference type="GO" id="GO:0003743">
    <property type="term" value="F:translation initiation factor activity"/>
    <property type="evidence" value="ECO:0007669"/>
    <property type="project" value="UniProtKB-KW"/>
</dbReference>
<keyword evidence="7" id="KW-1185">Reference proteome</keyword>
<dbReference type="FunFam" id="3.30.760.10:FF:000007">
    <property type="entry name" value="Eukaryotic translation initiation factor 4E family member 3"/>
    <property type="match status" value="1"/>
</dbReference>
<evidence type="ECO:0000256" key="6">
    <source>
        <dbReference type="RuleBase" id="RU004374"/>
    </source>
</evidence>
<evidence type="ECO:0000256" key="3">
    <source>
        <dbReference type="ARBA" id="ARBA00022845"/>
    </source>
</evidence>
<sequence>MAAAKCESKEGPPIDLSKSPIFSETTVESIKEHDSSGTPLQSSWTFWLDRAISGTTAEEYKENLKKIYTVNTVQSFWAVFNNIPNAADIQVRYSYHLMRDDRYPMWEEPVNQHGGTWRLKCHKSDTAEVWKEVVLAAIGEQFIDSVAEGDEICGVTVSIRDRDDLIQVWNVNADLAAKATVLQKIHRLLPHVVFPAEFYKPHQSHHAYGRR</sequence>
<dbReference type="Gene3D" id="3.30.760.10">
    <property type="entry name" value="RNA Cap, Translation Initiation Factor Eif4e"/>
    <property type="match status" value="1"/>
</dbReference>
<dbReference type="PANTHER" id="PTHR11960:SF66">
    <property type="entry name" value="EUKARYOTIC TRANSLATION INITIATION FACTOR 4E TYPE 3"/>
    <property type="match status" value="1"/>
</dbReference>
<dbReference type="InterPro" id="IPR023398">
    <property type="entry name" value="TIF_eIF4e-like"/>
</dbReference>
<keyword evidence="2 6" id="KW-0396">Initiation factor</keyword>
<comment type="similarity">
    <text evidence="1 6">Belongs to the eukaryotic initiation factor 4E family.</text>
</comment>
<dbReference type="GO" id="GO:0006417">
    <property type="term" value="P:regulation of translation"/>
    <property type="evidence" value="ECO:0007669"/>
    <property type="project" value="UniProtKB-KW"/>
</dbReference>
<reference evidence="8" key="1">
    <citation type="submission" date="2025-08" db="UniProtKB">
        <authorList>
            <consortium name="RefSeq"/>
        </authorList>
    </citation>
    <scope>IDENTIFICATION</scope>
</reference>
<evidence type="ECO:0000313" key="8">
    <source>
        <dbReference type="RefSeq" id="XP_015606736.1"/>
    </source>
</evidence>
<dbReference type="SUPFAM" id="SSF55418">
    <property type="entry name" value="eIF4e-like"/>
    <property type="match status" value="1"/>
</dbReference>
<dbReference type="AlphaFoldDB" id="A0AAJ7FT02"/>